<sequence length="265" mass="27720">MPQFGLFTCYAGLLAGVAASSFSGAVPIRFVTASPHQRSLDTKLSSFAQESNPPTAEDKTDACLPILNGLRTEGLSAVLVGLKKAEEQDVSGSLTGLLPGSKTKVTDIAAELAGSDKASCDGAAIKDSKYPGLVIPSDHSTEFDCEALINDSFYAGLSHLEENNYDPSAESSQLGVAPLDNRAAQNLAAIVYDESEKVACAATTDCAAGNNVLFCYFVNPLKKETKKPINAEVYEVLLKRPRGSASITIPAIAATLLSLALAMLS</sequence>
<keyword evidence="1" id="KW-0732">Signal</keyword>
<dbReference type="AlphaFoldDB" id="A6YRZ5"/>
<proteinExistence type="evidence at transcript level"/>
<feature type="signal peptide" evidence="1">
    <location>
        <begin position="1"/>
        <end position="19"/>
    </location>
</feature>
<evidence type="ECO:0000256" key="1">
    <source>
        <dbReference type="SAM" id="SignalP"/>
    </source>
</evidence>
<dbReference type="EMBL" id="EF649988">
    <property type="protein sequence ID" value="ABR53731.1"/>
    <property type="molecule type" value="mRNA"/>
</dbReference>
<dbReference type="VEuPathDB" id="ToxoDB:ETH2_0630800"/>
<reference evidence="2" key="1">
    <citation type="submission" date="2007-06" db="EMBL/GenBank/DDBJ databases">
        <title>Cloning and expression of the gene encoding SAG14 of Eimeria tenella.</title>
        <authorList>
            <person name="Cai J.P."/>
            <person name="Qin Z.H."/>
            <person name="Mai B."/>
        </authorList>
    </citation>
    <scope>NUCLEOTIDE SEQUENCE</scope>
    <source>
        <strain evidence="2">Yangling</strain>
    </source>
</reference>
<name>A6YRZ5_EIMTE</name>
<evidence type="ECO:0000313" key="2">
    <source>
        <dbReference type="EMBL" id="ABR53731.1"/>
    </source>
</evidence>
<protein>
    <submittedName>
        <fullName evidence="2">Surface antigen 14</fullName>
    </submittedName>
</protein>
<feature type="chain" id="PRO_5002705781" evidence="1">
    <location>
        <begin position="20"/>
        <end position="265"/>
    </location>
</feature>
<accession>A6YRZ5</accession>
<dbReference type="VEuPathDB" id="ToxoDB:ETH_00013180"/>
<organism evidence="2">
    <name type="scientific">Eimeria tenella</name>
    <name type="common">Coccidian parasite</name>
    <dbReference type="NCBI Taxonomy" id="5802"/>
    <lineage>
        <taxon>Eukaryota</taxon>
        <taxon>Sar</taxon>
        <taxon>Alveolata</taxon>
        <taxon>Apicomplexa</taxon>
        <taxon>Conoidasida</taxon>
        <taxon>Coccidia</taxon>
        <taxon>Eucoccidiorida</taxon>
        <taxon>Eimeriorina</taxon>
        <taxon>Eimeriidae</taxon>
        <taxon>Eimeria</taxon>
    </lineage>
</organism>